<dbReference type="PANTHER" id="PTHR43730:SF1">
    <property type="entry name" value="BETA-MANNOSIDASE"/>
    <property type="match status" value="1"/>
</dbReference>
<feature type="domain" description="Beta-mannosidase Ig-fold" evidence="12">
    <location>
        <begin position="290"/>
        <end position="359"/>
    </location>
</feature>
<evidence type="ECO:0000256" key="11">
    <source>
        <dbReference type="SAM" id="SignalP"/>
    </source>
</evidence>
<dbReference type="HOGENOM" id="CLU_767889_0_0_1"/>
<comment type="similarity">
    <text evidence="3">Belongs to the glycosyl hydrolase 2 family.</text>
</comment>
<dbReference type="InterPro" id="IPR008979">
    <property type="entry name" value="Galactose-bd-like_sf"/>
</dbReference>
<dbReference type="Pfam" id="PF17753">
    <property type="entry name" value="Ig_mannosidase"/>
    <property type="match status" value="1"/>
</dbReference>
<evidence type="ECO:0000256" key="7">
    <source>
        <dbReference type="ARBA" id="ARBA00023180"/>
    </source>
</evidence>
<dbReference type="AlphaFoldDB" id="V3ZYZ9"/>
<accession>V3ZYZ9</accession>
<comment type="subcellular location">
    <subcellularLocation>
        <location evidence="2">Lysosome</location>
    </subcellularLocation>
</comment>
<dbReference type="EMBL" id="KB203128">
    <property type="protein sequence ID" value="ESO86231.1"/>
    <property type="molecule type" value="Genomic_DNA"/>
</dbReference>
<dbReference type="STRING" id="225164.V3ZYZ9"/>
<dbReference type="FunFam" id="2.60.120.260:FF:000060">
    <property type="entry name" value="Probable beta-mannosidase"/>
    <property type="match status" value="1"/>
</dbReference>
<evidence type="ECO:0000313" key="15">
    <source>
        <dbReference type="Proteomes" id="UP000030746"/>
    </source>
</evidence>
<feature type="domain" description="Beta-mannosidase-like galactose-binding" evidence="13">
    <location>
        <begin position="44"/>
        <end position="206"/>
    </location>
</feature>
<dbReference type="InterPro" id="IPR050887">
    <property type="entry name" value="Beta-mannosidase_GH2"/>
</dbReference>
<feature type="signal peptide" evidence="11">
    <location>
        <begin position="1"/>
        <end position="19"/>
    </location>
</feature>
<evidence type="ECO:0000256" key="3">
    <source>
        <dbReference type="ARBA" id="ARBA00007401"/>
    </source>
</evidence>
<evidence type="ECO:0000256" key="2">
    <source>
        <dbReference type="ARBA" id="ARBA00004371"/>
    </source>
</evidence>
<dbReference type="RefSeq" id="XP_009063082.1">
    <property type="nucleotide sequence ID" value="XM_009064834.1"/>
</dbReference>
<gene>
    <name evidence="14" type="ORF">LOTGIDRAFT_176024</name>
</gene>
<evidence type="ECO:0000313" key="14">
    <source>
        <dbReference type="EMBL" id="ESO86231.1"/>
    </source>
</evidence>
<organism evidence="14 15">
    <name type="scientific">Lottia gigantea</name>
    <name type="common">Giant owl limpet</name>
    <dbReference type="NCBI Taxonomy" id="225164"/>
    <lineage>
        <taxon>Eukaryota</taxon>
        <taxon>Metazoa</taxon>
        <taxon>Spiralia</taxon>
        <taxon>Lophotrochozoa</taxon>
        <taxon>Mollusca</taxon>
        <taxon>Gastropoda</taxon>
        <taxon>Patellogastropoda</taxon>
        <taxon>Lottioidea</taxon>
        <taxon>Lottiidae</taxon>
        <taxon>Lottia</taxon>
    </lineage>
</organism>
<dbReference type="Gene3D" id="3.20.20.80">
    <property type="entry name" value="Glycosidases"/>
    <property type="match status" value="1"/>
</dbReference>
<evidence type="ECO:0000256" key="5">
    <source>
        <dbReference type="ARBA" id="ARBA00022729"/>
    </source>
</evidence>
<dbReference type="SUPFAM" id="SSF51445">
    <property type="entry name" value="(Trans)glycosidases"/>
    <property type="match status" value="1"/>
</dbReference>
<proteinExistence type="inferred from homology"/>
<dbReference type="InterPro" id="IPR054593">
    <property type="entry name" value="Beta-mannosidase-like_N2"/>
</dbReference>
<dbReference type="CTD" id="20243550"/>
<dbReference type="GO" id="GO:0004567">
    <property type="term" value="F:beta-mannosidase activity"/>
    <property type="evidence" value="ECO:0007669"/>
    <property type="project" value="UniProtKB-EC"/>
</dbReference>
<feature type="chain" id="PRO_5004716411" description="beta-mannosidase" evidence="11">
    <location>
        <begin position="20"/>
        <end position="361"/>
    </location>
</feature>
<dbReference type="Gene3D" id="2.60.120.260">
    <property type="entry name" value="Galactose-binding domain-like"/>
    <property type="match status" value="1"/>
</dbReference>
<keyword evidence="9" id="KW-0326">Glycosidase</keyword>
<dbReference type="KEGG" id="lgi:LOTGIDRAFT_176024"/>
<dbReference type="OrthoDB" id="6067118at2759"/>
<dbReference type="GO" id="GO:0006516">
    <property type="term" value="P:glycoprotein catabolic process"/>
    <property type="evidence" value="ECO:0007669"/>
    <property type="project" value="TreeGrafter"/>
</dbReference>
<comment type="catalytic activity">
    <reaction evidence="1">
        <text>Hydrolysis of terminal, non-reducing beta-D-mannose residues in beta-D-mannosides.</text>
        <dbReference type="EC" id="3.2.1.25"/>
    </reaction>
</comment>
<dbReference type="PANTHER" id="PTHR43730">
    <property type="entry name" value="BETA-MANNOSIDASE"/>
    <property type="match status" value="1"/>
</dbReference>
<keyword evidence="7" id="KW-0325">Glycoprotein</keyword>
<dbReference type="GeneID" id="20243550"/>
<dbReference type="InterPro" id="IPR013783">
    <property type="entry name" value="Ig-like_fold"/>
</dbReference>
<dbReference type="InterPro" id="IPR041625">
    <property type="entry name" value="Beta-mannosidase_Ig"/>
</dbReference>
<evidence type="ECO:0000259" key="13">
    <source>
        <dbReference type="Pfam" id="PF22666"/>
    </source>
</evidence>
<dbReference type="InterPro" id="IPR036156">
    <property type="entry name" value="Beta-gal/glucu_dom_sf"/>
</dbReference>
<dbReference type="EC" id="3.2.1.25" evidence="4"/>
<evidence type="ECO:0000256" key="6">
    <source>
        <dbReference type="ARBA" id="ARBA00022801"/>
    </source>
</evidence>
<keyword evidence="5 11" id="KW-0732">Signal</keyword>
<sequence length="361" mass="41354">MCVYDIVFILLIVTGYTDANNVLDLNGVWSITNGLLFFVLEFNIQGNVPGDVYTSLIQSRIIEDPYRRDNDVVYRPYAYYGYTYNRKFTVSEADFKSTKIELVCDGLDTFSDIMVNGVLVGSSDNMFIKYRYNIKHVIKPGINNITISFQSAVITAEALYNKSTYHIPSICPDAYHGFCHYNFIRKMEYSFSWDWGPAIPNQGIWRNIYVECYDIPKINSISVLPKQSGNTFYFRINGVPIFMKGANWVPPDTMLERITRDKIENILQSVIEGNMNLLTVSGVSMSNVKKMSPTEFTVTLTTNHIAPFVWINSRGISGRFSDNGFIMKDPQLQLTFTSWQPVDLKTFTYSLSVQSLMDIYH</sequence>
<evidence type="ECO:0000256" key="4">
    <source>
        <dbReference type="ARBA" id="ARBA00012754"/>
    </source>
</evidence>
<evidence type="ECO:0000256" key="9">
    <source>
        <dbReference type="ARBA" id="ARBA00023295"/>
    </source>
</evidence>
<dbReference type="GO" id="GO:0005764">
    <property type="term" value="C:lysosome"/>
    <property type="evidence" value="ECO:0007669"/>
    <property type="project" value="UniProtKB-SubCell"/>
</dbReference>
<evidence type="ECO:0000256" key="8">
    <source>
        <dbReference type="ARBA" id="ARBA00023228"/>
    </source>
</evidence>
<dbReference type="SUPFAM" id="SSF49303">
    <property type="entry name" value="beta-Galactosidase/glucuronidase domain"/>
    <property type="match status" value="1"/>
</dbReference>
<dbReference type="InterPro" id="IPR017853">
    <property type="entry name" value="GH"/>
</dbReference>
<evidence type="ECO:0000256" key="10">
    <source>
        <dbReference type="ARBA" id="ARBA00033445"/>
    </source>
</evidence>
<dbReference type="Pfam" id="PF22666">
    <property type="entry name" value="Glyco_hydro_2_N2"/>
    <property type="match status" value="1"/>
</dbReference>
<reference evidence="14 15" key="1">
    <citation type="journal article" date="2013" name="Nature">
        <title>Insights into bilaterian evolution from three spiralian genomes.</title>
        <authorList>
            <person name="Simakov O."/>
            <person name="Marletaz F."/>
            <person name="Cho S.J."/>
            <person name="Edsinger-Gonzales E."/>
            <person name="Havlak P."/>
            <person name="Hellsten U."/>
            <person name="Kuo D.H."/>
            <person name="Larsson T."/>
            <person name="Lv J."/>
            <person name="Arendt D."/>
            <person name="Savage R."/>
            <person name="Osoegawa K."/>
            <person name="de Jong P."/>
            <person name="Grimwood J."/>
            <person name="Chapman J.A."/>
            <person name="Shapiro H."/>
            <person name="Aerts A."/>
            <person name="Otillar R.P."/>
            <person name="Terry A.Y."/>
            <person name="Boore J.L."/>
            <person name="Grigoriev I.V."/>
            <person name="Lindberg D.R."/>
            <person name="Seaver E.C."/>
            <person name="Weisblat D.A."/>
            <person name="Putnam N.H."/>
            <person name="Rokhsar D.S."/>
        </authorList>
    </citation>
    <scope>NUCLEOTIDE SEQUENCE [LARGE SCALE GENOMIC DNA]</scope>
</reference>
<dbReference type="SUPFAM" id="SSF49785">
    <property type="entry name" value="Galactose-binding domain-like"/>
    <property type="match status" value="1"/>
</dbReference>
<name>V3ZYZ9_LOTGI</name>
<evidence type="ECO:0000256" key="1">
    <source>
        <dbReference type="ARBA" id="ARBA00000829"/>
    </source>
</evidence>
<keyword evidence="8" id="KW-0458">Lysosome</keyword>
<dbReference type="FunFam" id="2.60.40.10:FF:000650">
    <property type="entry name" value="Mannosidase beta"/>
    <property type="match status" value="1"/>
</dbReference>
<dbReference type="Proteomes" id="UP000030746">
    <property type="component" value="Unassembled WGS sequence"/>
</dbReference>
<dbReference type="Gene3D" id="2.60.40.10">
    <property type="entry name" value="Immunoglobulins"/>
    <property type="match status" value="1"/>
</dbReference>
<protein>
    <recommendedName>
        <fullName evidence="4">beta-mannosidase</fullName>
        <ecNumber evidence="4">3.2.1.25</ecNumber>
    </recommendedName>
    <alternativeName>
        <fullName evidence="10">Mannanase</fullName>
    </alternativeName>
</protein>
<keyword evidence="6" id="KW-0378">Hydrolase</keyword>
<evidence type="ECO:0000259" key="12">
    <source>
        <dbReference type="Pfam" id="PF17753"/>
    </source>
</evidence>
<keyword evidence="15" id="KW-1185">Reference proteome</keyword>